<dbReference type="KEGG" id="bsa:Bacsa_1762"/>
<sequence>MNLLFLCVVKKEEQRYIMKQWIGRILFVFSLMFVVGETHAALAPLAIEEEAIREFYGDELNEGSVLFHAIHRGLERIRNLSCDLSHLALYYKGNTARFRRCAIQGQNTHLRLLLHYCSLRDVGLLAGKIKRFPSTHFHCVIFPSEYYVFALRKIII</sequence>
<keyword evidence="1" id="KW-1133">Transmembrane helix</keyword>
<proteinExistence type="predicted"/>
<dbReference type="AlphaFoldDB" id="F0R193"/>
<dbReference type="STRING" id="667015.Bacsa_1762"/>
<name>F0R193_PHOSB</name>
<evidence type="ECO:0000313" key="2">
    <source>
        <dbReference type="EMBL" id="ADY36321.1"/>
    </source>
</evidence>
<dbReference type="EMBL" id="CP002530">
    <property type="protein sequence ID" value="ADY36321.1"/>
    <property type="molecule type" value="Genomic_DNA"/>
</dbReference>
<accession>F0R193</accession>
<gene>
    <name evidence="2" type="ordered locus">Bacsa_1762</name>
</gene>
<dbReference type="Proteomes" id="UP000007486">
    <property type="component" value="Chromosome"/>
</dbReference>
<organism evidence="2 3">
    <name type="scientific">Phocaeicola salanitronis (strain DSM 18170 / JCM 13657 / CCUG 60908 / BL78)</name>
    <name type="common">Bacteroides salanitronis</name>
    <dbReference type="NCBI Taxonomy" id="667015"/>
    <lineage>
        <taxon>Bacteria</taxon>
        <taxon>Pseudomonadati</taxon>
        <taxon>Bacteroidota</taxon>
        <taxon>Bacteroidia</taxon>
        <taxon>Bacteroidales</taxon>
        <taxon>Bacteroidaceae</taxon>
        <taxon>Phocaeicola</taxon>
    </lineage>
</organism>
<evidence type="ECO:0000256" key="1">
    <source>
        <dbReference type="SAM" id="Phobius"/>
    </source>
</evidence>
<keyword evidence="1" id="KW-0472">Membrane</keyword>
<feature type="transmembrane region" description="Helical" evidence="1">
    <location>
        <begin position="21"/>
        <end position="42"/>
    </location>
</feature>
<dbReference type="HOGENOM" id="CLU_1683137_0_0_10"/>
<keyword evidence="3" id="KW-1185">Reference proteome</keyword>
<reference evidence="2 3" key="1">
    <citation type="journal article" date="2011" name="Stand. Genomic Sci.">
        <title>Complete genome sequence of Bacteroides salanitronis type strain (BL78).</title>
        <authorList>
            <person name="Gronow S."/>
            <person name="Held B."/>
            <person name="Lucas S."/>
            <person name="Lapidus A."/>
            <person name="Del Rio T.G."/>
            <person name="Nolan M."/>
            <person name="Tice H."/>
            <person name="Deshpande S."/>
            <person name="Cheng J.F."/>
            <person name="Pitluck S."/>
            <person name="Liolios K."/>
            <person name="Pagani I."/>
            <person name="Ivanova N."/>
            <person name="Mavromatis K."/>
            <person name="Pati A."/>
            <person name="Tapia R."/>
            <person name="Han C."/>
            <person name="Goodwin L."/>
            <person name="Chen A."/>
            <person name="Palaniappan K."/>
            <person name="Land M."/>
            <person name="Hauser L."/>
            <person name="Chang Y.J."/>
            <person name="Jeffries C.D."/>
            <person name="Brambilla E.M."/>
            <person name="Rohde M."/>
            <person name="Goker M."/>
            <person name="Detter J.C."/>
            <person name="Woyke T."/>
            <person name="Bristow J."/>
            <person name="Markowitz V."/>
            <person name="Hugenholtz P."/>
            <person name="Kyrpides N.C."/>
            <person name="Klenk H.P."/>
            <person name="Eisen J.A."/>
        </authorList>
    </citation>
    <scope>NUCLEOTIDE SEQUENCE [LARGE SCALE GENOMIC DNA]</scope>
    <source>
        <strain evidence="2 3">DSM 18170</strain>
    </source>
</reference>
<keyword evidence="1" id="KW-0812">Transmembrane</keyword>
<protein>
    <submittedName>
        <fullName evidence="2">Uncharacterized protein</fullName>
    </submittedName>
</protein>
<evidence type="ECO:0000313" key="3">
    <source>
        <dbReference type="Proteomes" id="UP000007486"/>
    </source>
</evidence>